<dbReference type="RefSeq" id="WP_283763743.1">
    <property type="nucleotide sequence ID" value="NZ_JAQPOK010000122.1"/>
</dbReference>
<dbReference type="EMBL" id="JAQPOK010000122">
    <property type="protein sequence ID" value="MDJ1180442.1"/>
    <property type="molecule type" value="Genomic_DNA"/>
</dbReference>
<dbReference type="Pfam" id="PF00094">
    <property type="entry name" value="VWD"/>
    <property type="match status" value="1"/>
</dbReference>
<dbReference type="InterPro" id="IPR001846">
    <property type="entry name" value="VWF_type-D"/>
</dbReference>
<evidence type="ECO:0000313" key="3">
    <source>
        <dbReference type="EMBL" id="MDJ1180442.1"/>
    </source>
</evidence>
<sequence length="765" mass="83716">MRLIKYLWFALISFVLVLGSAWIKRSIAVALCGILGFNSNACFWAEQNRAVAIQPPAYNLAQGIDIFRNDGEAPPPQSGGTDIFRNDGGSSPPPPAPSAPGGIDIFRNPDVNQPNSPIPQPEIPNTPQSQVQEESLAGIWLYAIYDQPLANEPVLITSIRINEAVDRETEELEYSIQICDAECDRIVQNYDFYPKTRTPHEQSAFARYQDLTLQTVDSLDGQQMWGELNDTSTGEYLYFTMLRIVPVSSQFGKSLKVNPIGGSGNFPIPGGNPGSNNINNKPTTQNPNLTNFTKNTKNVDRFDRFVSTTDVASGSQKVQAINRVEAVDNNSVKNWLRSKVRKISDFGKSFFCKSNSKCIRGKIPSISSRSVGSALRGSRVLRVALKGARLGLRVAGKLAIPLLILDLALTAYEFCLANPDTCKRIGENIAQGLERFGNLLKGSSYGDPHLVTFDGFRYSFQTVGEFILAKSVGGDFEVQTRQGAIPGRDVSLNTGAAMKIGRDRIAFYSKFFPDSDTSTPLRVNGRPTRISGNSLSLPGGGAIYKQGGRNYLVKWPSGEEVAIRFIQMSGSEYMNVTPHVLSSPPGQFTGLLGNLNGNPGDDLRTRSGNVLPSKSSYGQVRDVVTRIVPIPGAIPVRRIENAVFNQLYKNFGNSWRISQSESLFDYAPGQTTETFTDKSFPRRYKTMDMLSAQQIREAEQTCLEAGVEPDLLEGCIFDVGFTGDRSFAQAAASALNIIDQLNDIVPGGVPIPRPRLPIPIPGLPF</sequence>
<feature type="domain" description="VWFD" evidence="2">
    <location>
        <begin position="440"/>
        <end position="663"/>
    </location>
</feature>
<comment type="caution">
    <text evidence="3">The sequence shown here is derived from an EMBL/GenBank/DDBJ whole genome shotgun (WGS) entry which is preliminary data.</text>
</comment>
<organism evidence="3 4">
    <name type="scientific">Roseofilum halophilum BLCC-M91</name>
    <dbReference type="NCBI Taxonomy" id="3022259"/>
    <lineage>
        <taxon>Bacteria</taxon>
        <taxon>Bacillati</taxon>
        <taxon>Cyanobacteriota</taxon>
        <taxon>Cyanophyceae</taxon>
        <taxon>Desertifilales</taxon>
        <taxon>Desertifilaceae</taxon>
        <taxon>Roseofilum</taxon>
        <taxon>Roseofilum halophilum</taxon>
    </lineage>
</organism>
<dbReference type="Proteomes" id="UP001231370">
    <property type="component" value="Unassembled WGS sequence"/>
</dbReference>
<evidence type="ECO:0000313" key="4">
    <source>
        <dbReference type="Proteomes" id="UP001231370"/>
    </source>
</evidence>
<dbReference type="SMART" id="SM00216">
    <property type="entry name" value="VWD"/>
    <property type="match status" value="1"/>
</dbReference>
<name>A0ABT7BNT7_9CYAN</name>
<feature type="region of interest" description="Disordered" evidence="1">
    <location>
        <begin position="69"/>
        <end position="130"/>
    </location>
</feature>
<dbReference type="PROSITE" id="PS51233">
    <property type="entry name" value="VWFD"/>
    <property type="match status" value="1"/>
</dbReference>
<evidence type="ECO:0000259" key="2">
    <source>
        <dbReference type="PROSITE" id="PS51233"/>
    </source>
</evidence>
<gene>
    <name evidence="3" type="ORF">PJF56_16385</name>
</gene>
<dbReference type="PANTHER" id="PTHR13802">
    <property type="entry name" value="MUCIN 4-RELATED"/>
    <property type="match status" value="1"/>
</dbReference>
<accession>A0ABT7BNT7</accession>
<evidence type="ECO:0000256" key="1">
    <source>
        <dbReference type="SAM" id="MobiDB-lite"/>
    </source>
</evidence>
<proteinExistence type="predicted"/>
<reference evidence="3 4" key="1">
    <citation type="submission" date="2023-01" db="EMBL/GenBank/DDBJ databases">
        <title>Novel diversity within Roseofilum (Cyanobacteria; Desertifilaceae) from marine benthic mats with descriptions of four novel species.</title>
        <authorList>
            <person name="Wang Y."/>
            <person name="Berthold D.E."/>
            <person name="Hu J."/>
            <person name="Lefler F.W."/>
            <person name="Laughinghouse H.D. IV."/>
        </authorList>
    </citation>
    <scope>NUCLEOTIDE SEQUENCE [LARGE SCALE GENOMIC DNA]</scope>
    <source>
        <strain evidence="3 4">BLCC-M91</strain>
    </source>
</reference>
<dbReference type="InterPro" id="IPR051495">
    <property type="entry name" value="Epithelial_Barrier/Signaling"/>
</dbReference>
<dbReference type="PANTHER" id="PTHR13802:SF65">
    <property type="entry name" value="NIDOGEN"/>
    <property type="match status" value="1"/>
</dbReference>
<keyword evidence="4" id="KW-1185">Reference proteome</keyword>
<protein>
    <submittedName>
        <fullName evidence="3">VWD domain-containing protein</fullName>
    </submittedName>
</protein>